<evidence type="ECO:0008006" key="4">
    <source>
        <dbReference type="Google" id="ProtNLM"/>
    </source>
</evidence>
<evidence type="ECO:0000313" key="3">
    <source>
        <dbReference type="Proteomes" id="UP000199344"/>
    </source>
</evidence>
<reference evidence="2 3" key="1">
    <citation type="submission" date="2016-10" db="EMBL/GenBank/DDBJ databases">
        <authorList>
            <person name="de Groot N.N."/>
        </authorList>
    </citation>
    <scope>NUCLEOTIDE SEQUENCE [LARGE SCALE GENOMIC DNA]</scope>
    <source>
        <strain evidence="2 3">DSM 22220</strain>
    </source>
</reference>
<dbReference type="RefSeq" id="WP_090524812.1">
    <property type="nucleotide sequence ID" value="NZ_FNAH01000010.1"/>
</dbReference>
<gene>
    <name evidence="2" type="ORF">SAMN05421538_11017</name>
</gene>
<feature type="region of interest" description="Disordered" evidence="1">
    <location>
        <begin position="155"/>
        <end position="184"/>
    </location>
</feature>
<evidence type="ECO:0000313" key="2">
    <source>
        <dbReference type="EMBL" id="SDE71175.1"/>
    </source>
</evidence>
<protein>
    <recommendedName>
        <fullName evidence="4">DUF2497 domain-containing protein</fullName>
    </recommendedName>
</protein>
<name>A0A1G7F6E5_9RHOB</name>
<organism evidence="2 3">
    <name type="scientific">Paracoccus isoporae</name>
    <dbReference type="NCBI Taxonomy" id="591205"/>
    <lineage>
        <taxon>Bacteria</taxon>
        <taxon>Pseudomonadati</taxon>
        <taxon>Pseudomonadota</taxon>
        <taxon>Alphaproteobacteria</taxon>
        <taxon>Rhodobacterales</taxon>
        <taxon>Paracoccaceae</taxon>
        <taxon>Paracoccus</taxon>
    </lineage>
</organism>
<proteinExistence type="predicted"/>
<keyword evidence="3" id="KW-1185">Reference proteome</keyword>
<accession>A0A1G7F6E5</accession>
<feature type="compositionally biased region" description="Basic and acidic residues" evidence="1">
    <location>
        <begin position="57"/>
        <end position="69"/>
    </location>
</feature>
<dbReference type="STRING" id="591205.SAMN05421538_11017"/>
<dbReference type="AlphaFoldDB" id="A0A1G7F6E5"/>
<dbReference type="Proteomes" id="UP000199344">
    <property type="component" value="Unassembled WGS sequence"/>
</dbReference>
<dbReference type="OrthoDB" id="7875768at2"/>
<evidence type="ECO:0000256" key="1">
    <source>
        <dbReference type="SAM" id="MobiDB-lite"/>
    </source>
</evidence>
<sequence>MAEAHAALPQQPQDIGDVLASIRRLIAQDEADPDDMDAMCSEPVESGAPLFPAAASRADDGDKAEDGHGADATPLPGRPLLLVPDPTQALHSAGQSDMADAGARDLAVAAGPPETGDHPTPACRTAKPIASGPAPDDSMTLQETTEMMLTEYDQPDAGTAPVAGPGFDLFASDTAEDRDAPAGGDMLRSLVRDVIRQELHGELGERISRNLRRAIRQEVAGTIAEGLGAPR</sequence>
<feature type="region of interest" description="Disordered" evidence="1">
    <location>
        <begin position="27"/>
        <end position="100"/>
    </location>
</feature>
<dbReference type="EMBL" id="FNAH01000010">
    <property type="protein sequence ID" value="SDE71175.1"/>
    <property type="molecule type" value="Genomic_DNA"/>
</dbReference>